<organism evidence="1 2">
    <name type="scientific">Nocardioides astragali</name>
    <dbReference type="NCBI Taxonomy" id="1776736"/>
    <lineage>
        <taxon>Bacteria</taxon>
        <taxon>Bacillati</taxon>
        <taxon>Actinomycetota</taxon>
        <taxon>Actinomycetes</taxon>
        <taxon>Propionibacteriales</taxon>
        <taxon>Nocardioidaceae</taxon>
        <taxon>Nocardioides</taxon>
    </lineage>
</organism>
<protein>
    <recommendedName>
        <fullName evidence="3">TOMM leader peptide-binding protein</fullName>
    </recommendedName>
</protein>
<keyword evidence="2" id="KW-1185">Reference proteome</keyword>
<dbReference type="EMBL" id="JBHTCH010000023">
    <property type="protein sequence ID" value="MFC7362283.1"/>
    <property type="molecule type" value="Genomic_DNA"/>
</dbReference>
<sequence length="167" mass="17853">MRDQTYELALRAQLDCPEAWRAPVLAALGAAGVEVDPHAPVGISVAPGRLVSATVDDWSVSSLPHLLVGVRPYAVEVGPWAAPGVGPCARCVAAAVLDEGHLARSGRPPRPLLSLAAGAAARDLGAWARGETPHSWLTSWLFDHDPVPRSRRWQRHPYCGCAWFDTA</sequence>
<gene>
    <name evidence="1" type="ORF">ACFQO6_18580</name>
</gene>
<evidence type="ECO:0000313" key="1">
    <source>
        <dbReference type="EMBL" id="MFC7362283.1"/>
    </source>
</evidence>
<comment type="caution">
    <text evidence="1">The sequence shown here is derived from an EMBL/GenBank/DDBJ whole genome shotgun (WGS) entry which is preliminary data.</text>
</comment>
<accession>A0ABW2N5K2</accession>
<dbReference type="Gene3D" id="3.40.50.720">
    <property type="entry name" value="NAD(P)-binding Rossmann-like Domain"/>
    <property type="match status" value="1"/>
</dbReference>
<dbReference type="RefSeq" id="WP_255893070.1">
    <property type="nucleotide sequence ID" value="NZ_JAFMZM010000008.1"/>
</dbReference>
<evidence type="ECO:0000313" key="2">
    <source>
        <dbReference type="Proteomes" id="UP001596524"/>
    </source>
</evidence>
<evidence type="ECO:0008006" key="3">
    <source>
        <dbReference type="Google" id="ProtNLM"/>
    </source>
</evidence>
<dbReference type="Proteomes" id="UP001596524">
    <property type="component" value="Unassembled WGS sequence"/>
</dbReference>
<proteinExistence type="predicted"/>
<reference evidence="2" key="1">
    <citation type="journal article" date="2019" name="Int. J. Syst. Evol. Microbiol.">
        <title>The Global Catalogue of Microorganisms (GCM) 10K type strain sequencing project: providing services to taxonomists for standard genome sequencing and annotation.</title>
        <authorList>
            <consortium name="The Broad Institute Genomics Platform"/>
            <consortium name="The Broad Institute Genome Sequencing Center for Infectious Disease"/>
            <person name="Wu L."/>
            <person name="Ma J."/>
        </authorList>
    </citation>
    <scope>NUCLEOTIDE SEQUENCE [LARGE SCALE GENOMIC DNA]</scope>
    <source>
        <strain evidence="2">FCH27</strain>
    </source>
</reference>
<name>A0ABW2N5K2_9ACTN</name>